<dbReference type="Proteomes" id="UP000886520">
    <property type="component" value="Chromosome 10"/>
</dbReference>
<dbReference type="PROSITE" id="PS51658">
    <property type="entry name" value="BFN"/>
    <property type="match status" value="1"/>
</dbReference>
<name>A0A9D4UUP9_ADICA</name>
<dbReference type="GO" id="GO:0030891">
    <property type="term" value="C:VCB complex"/>
    <property type="evidence" value="ECO:0007669"/>
    <property type="project" value="TreeGrafter"/>
</dbReference>
<dbReference type="GO" id="GO:0004518">
    <property type="term" value="F:nuclease activity"/>
    <property type="evidence" value="ECO:0007669"/>
    <property type="project" value="InterPro"/>
</dbReference>
<protein>
    <recommendedName>
        <fullName evidence="3">BFN domain-containing protein</fullName>
    </recommendedName>
</protein>
<dbReference type="Pfam" id="PF02577">
    <property type="entry name" value="BFN_dom"/>
    <property type="match status" value="1"/>
</dbReference>
<proteinExistence type="inferred from homology"/>
<gene>
    <name evidence="4" type="ORF">GOP47_0010198</name>
</gene>
<reference evidence="4" key="1">
    <citation type="submission" date="2021-01" db="EMBL/GenBank/DDBJ databases">
        <title>Adiantum capillus-veneris genome.</title>
        <authorList>
            <person name="Fang Y."/>
            <person name="Liao Q."/>
        </authorList>
    </citation>
    <scope>NUCLEOTIDE SEQUENCE</scope>
    <source>
        <strain evidence="4">H3</strain>
        <tissue evidence="4">Leaf</tissue>
    </source>
</reference>
<evidence type="ECO:0000313" key="5">
    <source>
        <dbReference type="Proteomes" id="UP000886520"/>
    </source>
</evidence>
<dbReference type="PANTHER" id="PTHR15160">
    <property type="entry name" value="VON HIPPEL-LINDAU PROTEIN"/>
    <property type="match status" value="1"/>
</dbReference>
<comment type="function">
    <text evidence="2">Bifunctional nuclease with both RNase and DNase activities. Involved in basal defense response. Participates in abscisic acid-derived callose deposition following infection by a necrotrophic pathogen.</text>
</comment>
<comment type="caution">
    <text evidence="4">The sequence shown here is derived from an EMBL/GenBank/DDBJ whole genome shotgun (WGS) entry which is preliminary data.</text>
</comment>
<feature type="domain" description="BFN" evidence="3">
    <location>
        <begin position="89"/>
        <end position="225"/>
    </location>
</feature>
<dbReference type="PANTHER" id="PTHR15160:SF3">
    <property type="entry name" value="BIFUNCTIONAL NUCLEASE 1"/>
    <property type="match status" value="1"/>
</dbReference>
<comment type="similarity">
    <text evidence="1">Belongs to the bifunctional nuclease family.</text>
</comment>
<keyword evidence="5" id="KW-1185">Reference proteome</keyword>
<dbReference type="EMBL" id="JABFUD020000010">
    <property type="protein sequence ID" value="KAI5074237.1"/>
    <property type="molecule type" value="Genomic_DNA"/>
</dbReference>
<dbReference type="InterPro" id="IPR003729">
    <property type="entry name" value="Bi_nuclease_dom"/>
</dbReference>
<accession>A0A9D4UUP9</accession>
<dbReference type="InterPro" id="IPR036104">
    <property type="entry name" value="BFN_sf"/>
</dbReference>
<dbReference type="AlphaFoldDB" id="A0A9D4UUP9"/>
<sequence length="305" mass="34176">MSSQNRSSPSLQKAQRSLVRRIFHTRVGCKYQHTRQLKHIMCSSELHSDGAGHSDEDDYVNSTVLEAVEVKSGSEGFLIRMQDGRYIKCVHNNPDGGRLPDYAPQPAIVLKMEDGSDLLLPIIVLELPAAMLMETVRKVHLARPTIYQVLKDVIELMGFKVKLVRVTKRVQEAYYAQLTLCKQVGDEVQEVSLDLRPSDAINIAARCQVPIQVNRQLAYGDGVRIVSDPAKMHAHASSSSRVHRSTLGMPVITELDRPQADQLSSLEAEEFVLVRSMLMAAAEERYIDAARIRDELKEFRTKGGN</sequence>
<evidence type="ECO:0000256" key="2">
    <source>
        <dbReference type="ARBA" id="ARBA00025428"/>
    </source>
</evidence>
<dbReference type="OrthoDB" id="566255at2759"/>
<dbReference type="SUPFAM" id="SSF103256">
    <property type="entry name" value="Hypothetical protein TM0160"/>
    <property type="match status" value="1"/>
</dbReference>
<dbReference type="GO" id="GO:0005634">
    <property type="term" value="C:nucleus"/>
    <property type="evidence" value="ECO:0007669"/>
    <property type="project" value="TreeGrafter"/>
</dbReference>
<organism evidence="4 5">
    <name type="scientific">Adiantum capillus-veneris</name>
    <name type="common">Maidenhair fern</name>
    <dbReference type="NCBI Taxonomy" id="13818"/>
    <lineage>
        <taxon>Eukaryota</taxon>
        <taxon>Viridiplantae</taxon>
        <taxon>Streptophyta</taxon>
        <taxon>Embryophyta</taxon>
        <taxon>Tracheophyta</taxon>
        <taxon>Polypodiopsida</taxon>
        <taxon>Polypodiidae</taxon>
        <taxon>Polypodiales</taxon>
        <taxon>Pteridineae</taxon>
        <taxon>Pteridaceae</taxon>
        <taxon>Vittarioideae</taxon>
        <taxon>Adiantum</taxon>
    </lineage>
</organism>
<dbReference type="GO" id="GO:0016567">
    <property type="term" value="P:protein ubiquitination"/>
    <property type="evidence" value="ECO:0007669"/>
    <property type="project" value="TreeGrafter"/>
</dbReference>
<dbReference type="Gene3D" id="3.10.690.10">
    <property type="entry name" value="Bifunctional nuclease domain"/>
    <property type="match status" value="1"/>
</dbReference>
<evidence type="ECO:0000256" key="1">
    <source>
        <dbReference type="ARBA" id="ARBA00009095"/>
    </source>
</evidence>
<evidence type="ECO:0000259" key="3">
    <source>
        <dbReference type="PROSITE" id="PS51658"/>
    </source>
</evidence>
<evidence type="ECO:0000313" key="4">
    <source>
        <dbReference type="EMBL" id="KAI5074237.1"/>
    </source>
</evidence>